<dbReference type="InterPro" id="IPR000873">
    <property type="entry name" value="AMP-dep_synth/lig_dom"/>
</dbReference>
<dbReference type="RefSeq" id="WP_012890179.1">
    <property type="nucleotide sequence ID" value="NC_013595.1"/>
</dbReference>
<dbReference type="InterPro" id="IPR020845">
    <property type="entry name" value="AMP-binding_CS"/>
</dbReference>
<evidence type="ECO:0000313" key="3">
    <source>
        <dbReference type="EMBL" id="ACZ86435.1"/>
    </source>
</evidence>
<evidence type="ECO:0000259" key="1">
    <source>
        <dbReference type="Pfam" id="PF00501"/>
    </source>
</evidence>
<dbReference type="eggNOG" id="COG1020">
    <property type="taxonomic scope" value="Bacteria"/>
</dbReference>
<accession>D2AQN8</accession>
<dbReference type="InterPro" id="IPR025110">
    <property type="entry name" value="AMP-bd_C"/>
</dbReference>
<dbReference type="STRING" id="479432.Sros_3499"/>
<organism evidence="3 4">
    <name type="scientific">Streptosporangium roseum (strain ATCC 12428 / DSM 43021 / JCM 3005 / KCTC 9067 / NCIMB 10171 / NRRL 2505 / NI 9100)</name>
    <dbReference type="NCBI Taxonomy" id="479432"/>
    <lineage>
        <taxon>Bacteria</taxon>
        <taxon>Bacillati</taxon>
        <taxon>Actinomycetota</taxon>
        <taxon>Actinomycetes</taxon>
        <taxon>Streptosporangiales</taxon>
        <taxon>Streptosporangiaceae</taxon>
        <taxon>Streptosporangium</taxon>
    </lineage>
</organism>
<dbReference type="Gene3D" id="3.30.300.30">
    <property type="match status" value="1"/>
</dbReference>
<proteinExistence type="predicted"/>
<dbReference type="SUPFAM" id="SSF56801">
    <property type="entry name" value="Acetyl-CoA synthetase-like"/>
    <property type="match status" value="1"/>
</dbReference>
<feature type="domain" description="AMP-binding enzyme C-terminal" evidence="2">
    <location>
        <begin position="426"/>
        <end position="498"/>
    </location>
</feature>
<dbReference type="Pfam" id="PF00501">
    <property type="entry name" value="AMP-binding"/>
    <property type="match status" value="1"/>
</dbReference>
<sequence>MTLYEWFARSAGRHPDAVALEVGGRSLTYRRLDELAGRLARRLTDARGARPEVVGLLASRSVVAYGGYLAALRLGAAVVPLSPSFPAARNLLMCAGAGVDLVVLDEEGGVQFEEVGAGGAGCAVRLTGEVADLPGDGLDPCPAISDEVAYVLFTSGSTGVPKGVPIPHRNLDGYLARHIAWYEAGPGSRFSQTFDLTFDPSVFDMFVAWGSGSALVVPSRHDLLAPAEYVSRNGITHWFSVPSIVSMARRLDALPPGSMPSLRWSLFAGEQLTLGHAGAWADAAPNSVIENLYGPTELTVTCTRYRLPADRGDWPETANGTVPIGTVHDHLDSIILDGDGRPADDGELCVGGVQRFPGYLDPRQNAGRFVALNDGRGVVYDGAEPLTGRHWYRTGDRVAGEGGHLVHLGRVDDQVKVRGYRIEPGEIEAALRRHADVLDVAVVPVTAGDGEVDLLAAYTGGPVPGGELAALVRRILPAHMTPSAFVNLRDLPLNPNGKTDRKRLADLLSRAPASGGGHLPPAAE</sequence>
<dbReference type="GO" id="GO:0043041">
    <property type="term" value="P:amino acid activation for nonribosomal peptide biosynthetic process"/>
    <property type="evidence" value="ECO:0007669"/>
    <property type="project" value="TreeGrafter"/>
</dbReference>
<dbReference type="HOGENOM" id="CLU_000022_2_12_11"/>
<evidence type="ECO:0000259" key="2">
    <source>
        <dbReference type="Pfam" id="PF13193"/>
    </source>
</evidence>
<keyword evidence="4" id="KW-1185">Reference proteome</keyword>
<dbReference type="AlphaFoldDB" id="D2AQN8"/>
<protein>
    <submittedName>
        <fullName evidence="3">Non-ribosomal peptide synthase amino acid adenylation subunit</fullName>
    </submittedName>
</protein>
<dbReference type="OrthoDB" id="3802848at2"/>
<dbReference type="GO" id="GO:0005737">
    <property type="term" value="C:cytoplasm"/>
    <property type="evidence" value="ECO:0007669"/>
    <property type="project" value="TreeGrafter"/>
</dbReference>
<evidence type="ECO:0000313" key="4">
    <source>
        <dbReference type="Proteomes" id="UP000002029"/>
    </source>
</evidence>
<dbReference type="Gene3D" id="3.40.50.12780">
    <property type="entry name" value="N-terminal domain of ligase-like"/>
    <property type="match status" value="1"/>
</dbReference>
<reference evidence="3 4" key="1">
    <citation type="journal article" date="2010" name="Stand. Genomic Sci.">
        <title>Complete genome sequence of Streptosporangium roseum type strain (NI 9100).</title>
        <authorList>
            <person name="Nolan M."/>
            <person name="Sikorski J."/>
            <person name="Jando M."/>
            <person name="Lucas S."/>
            <person name="Lapidus A."/>
            <person name="Glavina Del Rio T."/>
            <person name="Chen F."/>
            <person name="Tice H."/>
            <person name="Pitluck S."/>
            <person name="Cheng J.F."/>
            <person name="Chertkov O."/>
            <person name="Sims D."/>
            <person name="Meincke L."/>
            <person name="Brettin T."/>
            <person name="Han C."/>
            <person name="Detter J.C."/>
            <person name="Bruce D."/>
            <person name="Goodwin L."/>
            <person name="Land M."/>
            <person name="Hauser L."/>
            <person name="Chang Y.J."/>
            <person name="Jeffries C.D."/>
            <person name="Ivanova N."/>
            <person name="Mavromatis K."/>
            <person name="Mikhailova N."/>
            <person name="Chen A."/>
            <person name="Palaniappan K."/>
            <person name="Chain P."/>
            <person name="Rohde M."/>
            <person name="Goker M."/>
            <person name="Bristow J."/>
            <person name="Eisen J.A."/>
            <person name="Markowitz V."/>
            <person name="Hugenholtz P."/>
            <person name="Kyrpides N.C."/>
            <person name="Klenk H.P."/>
        </authorList>
    </citation>
    <scope>NUCLEOTIDE SEQUENCE [LARGE SCALE GENOMIC DNA]</scope>
    <source>
        <strain evidence="4">ATCC 12428 / DSM 43021 / JCM 3005 / NI 9100</strain>
    </source>
</reference>
<dbReference type="InterPro" id="IPR045851">
    <property type="entry name" value="AMP-bd_C_sf"/>
</dbReference>
<dbReference type="InterPro" id="IPR042099">
    <property type="entry name" value="ANL_N_sf"/>
</dbReference>
<feature type="domain" description="AMP-dependent synthetase/ligase" evidence="1">
    <location>
        <begin position="7"/>
        <end position="360"/>
    </location>
</feature>
<dbReference type="Pfam" id="PF13193">
    <property type="entry name" value="AMP-binding_C"/>
    <property type="match status" value="1"/>
</dbReference>
<dbReference type="PANTHER" id="PTHR45527">
    <property type="entry name" value="NONRIBOSOMAL PEPTIDE SYNTHETASE"/>
    <property type="match status" value="1"/>
</dbReference>
<dbReference type="Proteomes" id="UP000002029">
    <property type="component" value="Chromosome"/>
</dbReference>
<dbReference type="GO" id="GO:0044550">
    <property type="term" value="P:secondary metabolite biosynthetic process"/>
    <property type="evidence" value="ECO:0007669"/>
    <property type="project" value="TreeGrafter"/>
</dbReference>
<gene>
    <name evidence="3" type="ordered locus">Sros_3499</name>
</gene>
<dbReference type="GO" id="GO:0031177">
    <property type="term" value="F:phosphopantetheine binding"/>
    <property type="evidence" value="ECO:0007669"/>
    <property type="project" value="TreeGrafter"/>
</dbReference>
<dbReference type="EMBL" id="CP001814">
    <property type="protein sequence ID" value="ACZ86435.1"/>
    <property type="molecule type" value="Genomic_DNA"/>
</dbReference>
<dbReference type="PANTHER" id="PTHR45527:SF1">
    <property type="entry name" value="FATTY ACID SYNTHASE"/>
    <property type="match status" value="1"/>
</dbReference>
<name>D2AQN8_STRRD</name>
<dbReference type="KEGG" id="sro:Sros_3499"/>
<dbReference type="PROSITE" id="PS00455">
    <property type="entry name" value="AMP_BINDING"/>
    <property type="match status" value="1"/>
</dbReference>